<feature type="transmembrane region" description="Helical" evidence="1">
    <location>
        <begin position="98"/>
        <end position="118"/>
    </location>
</feature>
<keyword evidence="1" id="KW-0472">Membrane</keyword>
<organism evidence="2 3">
    <name type="scientific">Phytohabitans aurantiacus</name>
    <dbReference type="NCBI Taxonomy" id="3016789"/>
    <lineage>
        <taxon>Bacteria</taxon>
        <taxon>Bacillati</taxon>
        <taxon>Actinomycetota</taxon>
        <taxon>Actinomycetes</taxon>
        <taxon>Micromonosporales</taxon>
        <taxon>Micromonosporaceae</taxon>
    </lineage>
</organism>
<feature type="transmembrane region" description="Helical" evidence="1">
    <location>
        <begin position="65"/>
        <end position="86"/>
    </location>
</feature>
<gene>
    <name evidence="2" type="ORF">Pa4123_20480</name>
</gene>
<accession>A0ABQ5QQW0</accession>
<dbReference type="EMBL" id="BSDI01000007">
    <property type="protein sequence ID" value="GLH96774.1"/>
    <property type="molecule type" value="Genomic_DNA"/>
</dbReference>
<evidence type="ECO:0000256" key="1">
    <source>
        <dbReference type="SAM" id="Phobius"/>
    </source>
</evidence>
<feature type="transmembrane region" description="Helical" evidence="1">
    <location>
        <begin position="175"/>
        <end position="193"/>
    </location>
</feature>
<keyword evidence="3" id="KW-1185">Reference proteome</keyword>
<feature type="transmembrane region" description="Helical" evidence="1">
    <location>
        <begin position="205"/>
        <end position="225"/>
    </location>
</feature>
<feature type="transmembrane region" description="Helical" evidence="1">
    <location>
        <begin position="39"/>
        <end position="59"/>
    </location>
</feature>
<keyword evidence="1" id="KW-0812">Transmembrane</keyword>
<name>A0ABQ5QQW0_9ACTN</name>
<evidence type="ECO:0008006" key="4">
    <source>
        <dbReference type="Google" id="ProtNLM"/>
    </source>
</evidence>
<feature type="transmembrane region" description="Helical" evidence="1">
    <location>
        <begin position="288"/>
        <end position="311"/>
    </location>
</feature>
<evidence type="ECO:0000313" key="3">
    <source>
        <dbReference type="Proteomes" id="UP001144280"/>
    </source>
</evidence>
<proteinExistence type="predicted"/>
<evidence type="ECO:0000313" key="2">
    <source>
        <dbReference type="EMBL" id="GLH96774.1"/>
    </source>
</evidence>
<feature type="transmembrane region" description="Helical" evidence="1">
    <location>
        <begin position="130"/>
        <end position="154"/>
    </location>
</feature>
<keyword evidence="1" id="KW-1133">Transmembrane helix</keyword>
<reference evidence="2" key="1">
    <citation type="submission" date="2022-12" db="EMBL/GenBank/DDBJ databases">
        <title>New Phytohabitans aurantiacus sp. RD004123 nov., an actinomycete isolated from soil.</title>
        <authorList>
            <person name="Triningsih D.W."/>
            <person name="Harunari E."/>
            <person name="Igarashi Y."/>
        </authorList>
    </citation>
    <scope>NUCLEOTIDE SEQUENCE</scope>
    <source>
        <strain evidence="2">RD004123</strain>
    </source>
</reference>
<feature type="transmembrane region" description="Helical" evidence="1">
    <location>
        <begin position="331"/>
        <end position="353"/>
    </location>
</feature>
<dbReference type="RefSeq" id="WP_281894052.1">
    <property type="nucleotide sequence ID" value="NZ_BSDI01000007.1"/>
</dbReference>
<protein>
    <recommendedName>
        <fullName evidence="4">Integral membrane protein</fullName>
    </recommendedName>
</protein>
<dbReference type="Proteomes" id="UP001144280">
    <property type="component" value="Unassembled WGS sequence"/>
</dbReference>
<sequence length="404" mass="43743">MALTATRTVVRRTERWFVRRGTPTMIEGYAFGTHVLPRMLPALAVVAVASLAWLLPLRAAGRSRWLLLAGIVAAVLLVRFLIGRFVRRLPRFPRGATVPILGAYAFMPLAVPLLQLAVDGGITPPGGNVVGFLGFVIFFAGAFVATWLATTYGLGALLRRAIGHAFVDLSNSVRLFGRALPALLFVTTFLFFTGELWQAMNRLDWWRLGLVVGLFAAVTILAAAARLRDEIGRVEQDLSAPRLTTACERTPLADLPVDDIAPGGSVEAVPLNGRQARNLLLMLATRQLVQAAVVGLALFVVFFVLGLLVVTPETAKQWIGEEPARSVLLPGVPVALLRNATLLAGFGSMYFAVTSMSDAEHRRQFFAPVIDEVERTLAVRAVYLAVRDRLTEGTLHKGAQDAGS</sequence>
<comment type="caution">
    <text evidence="2">The sequence shown here is derived from an EMBL/GenBank/DDBJ whole genome shotgun (WGS) entry which is preliminary data.</text>
</comment>